<organism evidence="2 3">
    <name type="scientific">Streptacidiphilus fuscans</name>
    <dbReference type="NCBI Taxonomy" id="2789292"/>
    <lineage>
        <taxon>Bacteria</taxon>
        <taxon>Bacillati</taxon>
        <taxon>Actinomycetota</taxon>
        <taxon>Actinomycetes</taxon>
        <taxon>Kitasatosporales</taxon>
        <taxon>Streptomycetaceae</taxon>
        <taxon>Streptacidiphilus</taxon>
    </lineage>
</organism>
<feature type="region of interest" description="Disordered" evidence="1">
    <location>
        <begin position="1"/>
        <end position="59"/>
    </location>
</feature>
<keyword evidence="3" id="KW-1185">Reference proteome</keyword>
<dbReference type="RefSeq" id="WP_196192380.1">
    <property type="nucleotide sequence ID" value="NZ_JADPRT010000002.1"/>
</dbReference>
<name>A0A931AYH4_9ACTN</name>
<sequence length="59" mass="6087">MTVNPAIESDEAVTDQPGCEHPPCPPLPVPVPDPEPVAEPDGCHHEPCAPEAQPPDTAG</sequence>
<comment type="caution">
    <text evidence="2">The sequence shown here is derived from an EMBL/GenBank/DDBJ whole genome shotgun (WGS) entry which is preliminary data.</text>
</comment>
<protein>
    <submittedName>
        <fullName evidence="2">Uncharacterized protein</fullName>
    </submittedName>
</protein>
<reference evidence="2" key="1">
    <citation type="submission" date="2020-11" db="EMBL/GenBank/DDBJ databases">
        <title>Isolation and identification of active actinomycetes.</title>
        <authorList>
            <person name="Yu B."/>
        </authorList>
    </citation>
    <scope>NUCLEOTIDE SEQUENCE</scope>
    <source>
        <strain evidence="2">NEAU-YB345</strain>
    </source>
</reference>
<gene>
    <name evidence="2" type="ORF">I2501_03795</name>
</gene>
<evidence type="ECO:0000313" key="2">
    <source>
        <dbReference type="EMBL" id="MBF9067164.1"/>
    </source>
</evidence>
<accession>A0A931AYH4</accession>
<dbReference type="Proteomes" id="UP000657385">
    <property type="component" value="Unassembled WGS sequence"/>
</dbReference>
<evidence type="ECO:0000256" key="1">
    <source>
        <dbReference type="SAM" id="MobiDB-lite"/>
    </source>
</evidence>
<dbReference type="AlphaFoldDB" id="A0A931AYH4"/>
<proteinExistence type="predicted"/>
<evidence type="ECO:0000313" key="3">
    <source>
        <dbReference type="Proteomes" id="UP000657385"/>
    </source>
</evidence>
<dbReference type="EMBL" id="JADPRT010000002">
    <property type="protein sequence ID" value="MBF9067164.1"/>
    <property type="molecule type" value="Genomic_DNA"/>
</dbReference>
<feature type="compositionally biased region" description="Pro residues" evidence="1">
    <location>
        <begin position="20"/>
        <end position="37"/>
    </location>
</feature>